<evidence type="ECO:0000256" key="6">
    <source>
        <dbReference type="RuleBase" id="RU363077"/>
    </source>
</evidence>
<accession>A0AA86RTQ8</accession>
<sequence>MGEKINAGCVEDVAIIGGLIGVQFVYAGNATSLPVFIPQRNQSHFASNGNCHAKHCPRTYLHHRMDFWAFALGDFPAPMSLGAMTSLCGAFMTATVQLLEHHKLKTGWLLAGAVGGICLSFNGWALKKKGPVFVSMFSPIGTVLSVIFSVVTLGESISIGSAAGMILMFTGLYFVLWAKGKEGLQGGDCLESEFDVERPLLS</sequence>
<evidence type="ECO:0000256" key="3">
    <source>
        <dbReference type="ARBA" id="ARBA00022692"/>
    </source>
</evidence>
<keyword evidence="3 6" id="KW-0812">Transmembrane</keyword>
<evidence type="ECO:0000313" key="9">
    <source>
        <dbReference type="Proteomes" id="UP001189624"/>
    </source>
</evidence>
<comment type="subcellular location">
    <subcellularLocation>
        <location evidence="1 6">Membrane</location>
        <topology evidence="1 6">Multi-pass membrane protein</topology>
    </subcellularLocation>
</comment>
<evidence type="ECO:0000256" key="4">
    <source>
        <dbReference type="ARBA" id="ARBA00022989"/>
    </source>
</evidence>
<dbReference type="Pfam" id="PF00892">
    <property type="entry name" value="EamA"/>
    <property type="match status" value="1"/>
</dbReference>
<dbReference type="GO" id="GO:0016020">
    <property type="term" value="C:membrane"/>
    <property type="evidence" value="ECO:0007669"/>
    <property type="project" value="UniProtKB-SubCell"/>
</dbReference>
<dbReference type="InterPro" id="IPR000620">
    <property type="entry name" value="EamA_dom"/>
</dbReference>
<dbReference type="EMBL" id="OY731399">
    <property type="protein sequence ID" value="CAJ1928498.1"/>
    <property type="molecule type" value="Genomic_DNA"/>
</dbReference>
<feature type="transmembrane region" description="Helical" evidence="6">
    <location>
        <begin position="67"/>
        <end position="94"/>
    </location>
</feature>
<comment type="caution">
    <text evidence="6">Lacks conserved residue(s) required for the propagation of feature annotation.</text>
</comment>
<feature type="domain" description="EamA" evidence="7">
    <location>
        <begin position="78"/>
        <end position="176"/>
    </location>
</feature>
<keyword evidence="9" id="KW-1185">Reference proteome</keyword>
<dbReference type="PANTHER" id="PTHR31218">
    <property type="entry name" value="WAT1-RELATED PROTEIN"/>
    <property type="match status" value="1"/>
</dbReference>
<evidence type="ECO:0000313" key="8">
    <source>
        <dbReference type="EMBL" id="CAJ1928498.1"/>
    </source>
</evidence>
<feature type="transmembrane region" description="Helical" evidence="6">
    <location>
        <begin position="157"/>
        <end position="176"/>
    </location>
</feature>
<keyword evidence="4 6" id="KW-1133">Transmembrane helix</keyword>
<evidence type="ECO:0000256" key="2">
    <source>
        <dbReference type="ARBA" id="ARBA00007635"/>
    </source>
</evidence>
<dbReference type="InterPro" id="IPR030184">
    <property type="entry name" value="WAT1-related"/>
</dbReference>
<dbReference type="GO" id="GO:0022857">
    <property type="term" value="F:transmembrane transporter activity"/>
    <property type="evidence" value="ECO:0007669"/>
    <property type="project" value="InterPro"/>
</dbReference>
<proteinExistence type="inferred from homology"/>
<evidence type="ECO:0000256" key="1">
    <source>
        <dbReference type="ARBA" id="ARBA00004141"/>
    </source>
</evidence>
<organism evidence="8 9">
    <name type="scientific">Sphenostylis stenocarpa</name>
    <dbReference type="NCBI Taxonomy" id="92480"/>
    <lineage>
        <taxon>Eukaryota</taxon>
        <taxon>Viridiplantae</taxon>
        <taxon>Streptophyta</taxon>
        <taxon>Embryophyta</taxon>
        <taxon>Tracheophyta</taxon>
        <taxon>Spermatophyta</taxon>
        <taxon>Magnoliopsida</taxon>
        <taxon>eudicotyledons</taxon>
        <taxon>Gunneridae</taxon>
        <taxon>Pentapetalae</taxon>
        <taxon>rosids</taxon>
        <taxon>fabids</taxon>
        <taxon>Fabales</taxon>
        <taxon>Fabaceae</taxon>
        <taxon>Papilionoideae</taxon>
        <taxon>50 kb inversion clade</taxon>
        <taxon>NPAAA clade</taxon>
        <taxon>indigoferoid/millettioid clade</taxon>
        <taxon>Phaseoleae</taxon>
        <taxon>Sphenostylis</taxon>
    </lineage>
</organism>
<dbReference type="Gramene" id="rna-AYBTSS11_LOCUS4254">
    <property type="protein sequence ID" value="CAJ1928498.1"/>
    <property type="gene ID" value="gene-AYBTSS11_LOCUS4254"/>
</dbReference>
<dbReference type="InterPro" id="IPR037185">
    <property type="entry name" value="EmrE-like"/>
</dbReference>
<feature type="transmembrane region" description="Helical" evidence="6">
    <location>
        <begin position="132"/>
        <end position="151"/>
    </location>
</feature>
<dbReference type="Proteomes" id="UP001189624">
    <property type="component" value="Chromosome 2"/>
</dbReference>
<dbReference type="SUPFAM" id="SSF103481">
    <property type="entry name" value="Multidrug resistance efflux transporter EmrE"/>
    <property type="match status" value="1"/>
</dbReference>
<reference evidence="8" key="1">
    <citation type="submission" date="2023-10" db="EMBL/GenBank/DDBJ databases">
        <authorList>
            <person name="Domelevo Entfellner J.-B."/>
        </authorList>
    </citation>
    <scope>NUCLEOTIDE SEQUENCE</scope>
</reference>
<dbReference type="AlphaFoldDB" id="A0AA86RTQ8"/>
<keyword evidence="5 6" id="KW-0472">Membrane</keyword>
<name>A0AA86RTQ8_9FABA</name>
<comment type="similarity">
    <text evidence="2 6">Belongs to the drug/metabolite transporter (DMT) superfamily. Plant drug/metabolite exporter (P-DME) (TC 2.A.7.4) family.</text>
</comment>
<evidence type="ECO:0000256" key="5">
    <source>
        <dbReference type="ARBA" id="ARBA00023136"/>
    </source>
</evidence>
<feature type="transmembrane region" description="Helical" evidence="6">
    <location>
        <begin position="106"/>
        <end position="125"/>
    </location>
</feature>
<evidence type="ECO:0000259" key="7">
    <source>
        <dbReference type="Pfam" id="PF00892"/>
    </source>
</evidence>
<protein>
    <recommendedName>
        <fullName evidence="6">WAT1-related protein</fullName>
    </recommendedName>
</protein>
<gene>
    <name evidence="8" type="ORF">AYBTSS11_LOCUS4254</name>
</gene>